<dbReference type="SUPFAM" id="SSF53756">
    <property type="entry name" value="UDP-Glycosyltransferase/glycogen phosphorylase"/>
    <property type="match status" value="1"/>
</dbReference>
<organism evidence="2 3">
    <name type="scientific">Lacibacter luteus</name>
    <dbReference type="NCBI Taxonomy" id="2508719"/>
    <lineage>
        <taxon>Bacteria</taxon>
        <taxon>Pseudomonadati</taxon>
        <taxon>Bacteroidota</taxon>
        <taxon>Chitinophagia</taxon>
        <taxon>Chitinophagales</taxon>
        <taxon>Chitinophagaceae</taxon>
        <taxon>Lacibacter</taxon>
    </lineage>
</organism>
<dbReference type="InterPro" id="IPR028098">
    <property type="entry name" value="Glyco_trans_4-like_N"/>
</dbReference>
<keyword evidence="2" id="KW-0808">Transferase</keyword>
<gene>
    <name evidence="2" type="ORF">ESA94_21080</name>
</gene>
<dbReference type="CDD" id="cd03801">
    <property type="entry name" value="GT4_PimA-like"/>
    <property type="match status" value="1"/>
</dbReference>
<evidence type="ECO:0000313" key="2">
    <source>
        <dbReference type="EMBL" id="RXK57428.1"/>
    </source>
</evidence>
<reference evidence="2 3" key="1">
    <citation type="submission" date="2019-01" db="EMBL/GenBank/DDBJ databases">
        <title>Lacibacter sp. strain TTM-7.</title>
        <authorList>
            <person name="Chen W.-M."/>
        </authorList>
    </citation>
    <scope>NUCLEOTIDE SEQUENCE [LARGE SCALE GENOMIC DNA]</scope>
    <source>
        <strain evidence="2 3">TTM-7</strain>
    </source>
</reference>
<dbReference type="PANTHER" id="PTHR12526:SF636">
    <property type="entry name" value="BLL3647 PROTEIN"/>
    <property type="match status" value="1"/>
</dbReference>
<dbReference type="OrthoDB" id="9806653at2"/>
<evidence type="ECO:0000313" key="3">
    <source>
        <dbReference type="Proteomes" id="UP000290204"/>
    </source>
</evidence>
<dbReference type="PANTHER" id="PTHR12526">
    <property type="entry name" value="GLYCOSYLTRANSFERASE"/>
    <property type="match status" value="1"/>
</dbReference>
<dbReference type="Gene3D" id="3.40.50.2000">
    <property type="entry name" value="Glycogen Phosphorylase B"/>
    <property type="match status" value="2"/>
</dbReference>
<dbReference type="EMBL" id="SDHW01000011">
    <property type="protein sequence ID" value="RXK57428.1"/>
    <property type="molecule type" value="Genomic_DNA"/>
</dbReference>
<protein>
    <submittedName>
        <fullName evidence="2">Glycosyltransferase family 1 protein</fullName>
    </submittedName>
</protein>
<dbReference type="RefSeq" id="WP_129132948.1">
    <property type="nucleotide sequence ID" value="NZ_SDHW01000011.1"/>
</dbReference>
<proteinExistence type="predicted"/>
<accession>A0A4Q1CD93</accession>
<comment type="caution">
    <text evidence="2">The sequence shown here is derived from an EMBL/GenBank/DDBJ whole genome shotgun (WGS) entry which is preliminary data.</text>
</comment>
<keyword evidence="3" id="KW-1185">Reference proteome</keyword>
<dbReference type="AlphaFoldDB" id="A0A4Q1CD93"/>
<sequence length="400" mass="44855">MRIALVSYEYPPDTAVGGIATYTRQWAKLLSSRGHDVEVFCASTSRAVSEEVDGVVVHRVPETDRIRFKETILPVFTVRHQWKKFDVVESPEFNADGKLIKETYPEIKLVVKLHTPSFLMDELNEANAPVSFLQKLRVITGAYRRFQKPSKYWKKNEAVYKDERIFTAAADYITSPSLSLRTIVARKWKLPLSKIAHLPNPYIPDSGYLSILPSSASTAITYLGRLEKRKGILIFREVIPAVLEKHPEAKFRFIGSDSFIQPLGCTGKQILQKKLAEYNDRLEFIEHVPLEKIPGYLAESVLCVYPSLWENFPTVCLEAMSAARAVVGSKNGGMEDMLADPKAGILTDPANASEIAAAICYLLENPEIRYGLGAQARRNVLEKYNAAALGAVFEKMINNV</sequence>
<feature type="domain" description="Glycosyltransferase subfamily 4-like N-terminal" evidence="1">
    <location>
        <begin position="16"/>
        <end position="201"/>
    </location>
</feature>
<dbReference type="Pfam" id="PF13439">
    <property type="entry name" value="Glyco_transf_4"/>
    <property type="match status" value="1"/>
</dbReference>
<dbReference type="Proteomes" id="UP000290204">
    <property type="component" value="Unassembled WGS sequence"/>
</dbReference>
<name>A0A4Q1CD93_9BACT</name>
<dbReference type="Pfam" id="PF13692">
    <property type="entry name" value="Glyco_trans_1_4"/>
    <property type="match status" value="1"/>
</dbReference>
<dbReference type="GO" id="GO:0016757">
    <property type="term" value="F:glycosyltransferase activity"/>
    <property type="evidence" value="ECO:0007669"/>
    <property type="project" value="UniProtKB-ARBA"/>
</dbReference>
<evidence type="ECO:0000259" key="1">
    <source>
        <dbReference type="Pfam" id="PF13439"/>
    </source>
</evidence>